<protein>
    <submittedName>
        <fullName evidence="1">Uncharacterized protein</fullName>
    </submittedName>
</protein>
<organism evidence="1 2">
    <name type="scientific">Pangasianodon gigas</name>
    <name type="common">Mekong giant catfish</name>
    <name type="synonym">Pangasius gigas</name>
    <dbReference type="NCBI Taxonomy" id="30993"/>
    <lineage>
        <taxon>Eukaryota</taxon>
        <taxon>Metazoa</taxon>
        <taxon>Chordata</taxon>
        <taxon>Craniata</taxon>
        <taxon>Vertebrata</taxon>
        <taxon>Euteleostomi</taxon>
        <taxon>Actinopterygii</taxon>
        <taxon>Neopterygii</taxon>
        <taxon>Teleostei</taxon>
        <taxon>Ostariophysi</taxon>
        <taxon>Siluriformes</taxon>
        <taxon>Pangasiidae</taxon>
        <taxon>Pangasianodon</taxon>
    </lineage>
</organism>
<comment type="caution">
    <text evidence="1">The sequence shown here is derived from an EMBL/GenBank/DDBJ whole genome shotgun (WGS) entry which is preliminary data.</text>
</comment>
<proteinExistence type="predicted"/>
<name>A0ACC5WJC6_PANGG</name>
<dbReference type="Proteomes" id="UP000829447">
    <property type="component" value="Linkage Group LG6"/>
</dbReference>
<accession>A0ACC5WJC6</accession>
<dbReference type="EMBL" id="CM040459">
    <property type="protein sequence ID" value="MCI4378950.1"/>
    <property type="molecule type" value="Genomic_DNA"/>
</dbReference>
<keyword evidence="2" id="KW-1185">Reference proteome</keyword>
<evidence type="ECO:0000313" key="2">
    <source>
        <dbReference type="Proteomes" id="UP000829447"/>
    </source>
</evidence>
<reference evidence="1 2" key="1">
    <citation type="journal article" date="2022" name="bioRxiv">
        <title>An ancient truncated duplication of the anti-Mullerian hormone receptor type 2 gene is a potential conserved master sex determinant in the Pangasiidae catfish family.</title>
        <authorList>
            <person name="Wen M."/>
            <person name="Pan Q."/>
            <person name="Jouanno E."/>
            <person name="Montfort J."/>
            <person name="Zahm M."/>
            <person name="Cabau C."/>
            <person name="Klopp C."/>
            <person name="Iampietro C."/>
            <person name="Roques C."/>
            <person name="Bouchez O."/>
            <person name="Castinel A."/>
            <person name="Donnadieu C."/>
            <person name="Parrinello H."/>
            <person name="Poncet C."/>
            <person name="Belmonte E."/>
            <person name="Gautier V."/>
            <person name="Avarre J.-C."/>
            <person name="Dugue R."/>
            <person name="Gustiano R."/>
            <person name="Ha T.T.T."/>
            <person name="Campet M."/>
            <person name="Sriphairoj K."/>
            <person name="Ribolli J."/>
            <person name="de Almeida F.L."/>
            <person name="Desvignes T."/>
            <person name="Postlethwait J.H."/>
            <person name="Bucao C.F."/>
            <person name="Robinson-Rechavi M."/>
            <person name="Bobe J."/>
            <person name="Herpin A."/>
            <person name="Guiguen Y."/>
        </authorList>
    </citation>
    <scope>NUCLEOTIDE SEQUENCE [LARGE SCALE GENOMIC DNA]</scope>
    <source>
        <strain evidence="1">YG-Dec2019</strain>
    </source>
</reference>
<sequence length="83" mass="9482">MMNNMPSYLLSLYVSLHDPCFNSKKKRVDWFLVLTANFFLILSLSLSLSHSLSLSVSLSLPLCLSPFYVYILHSSTQKKILLI</sequence>
<evidence type="ECO:0000313" key="1">
    <source>
        <dbReference type="EMBL" id="MCI4378950.1"/>
    </source>
</evidence>
<gene>
    <name evidence="1" type="ORF">PGIGA_G00222120</name>
</gene>